<keyword evidence="3" id="KW-1185">Reference proteome</keyword>
<gene>
    <name evidence="2" type="ORF">SKAU_G00395800</name>
</gene>
<name>A0A9Q1ECG3_SYNKA</name>
<dbReference type="AlphaFoldDB" id="A0A9Q1ECG3"/>
<proteinExistence type="predicted"/>
<accession>A0A9Q1ECG3</accession>
<evidence type="ECO:0000256" key="1">
    <source>
        <dbReference type="SAM" id="MobiDB-lite"/>
    </source>
</evidence>
<dbReference type="EMBL" id="JAINUF010000020">
    <property type="protein sequence ID" value="KAJ8336237.1"/>
    <property type="molecule type" value="Genomic_DNA"/>
</dbReference>
<sequence>MYCGAGDVRRAVIAGSLQCDVRGALGRSHAGEAERALWGAGSLSSPAESCILLTRAIEHGVHRHAGCFDVVAFYSTNPTVVEPCFANARTQEPVQESVKTFRRVGTALLPPIKEKERVSAFRREGGGSRSSPAVRDKRSPVADAHFLTEETSTSQPLPPAILHIIQRPDHIGPPACVRFRQLICWRSPCSGGGAWPISRRATRGRV</sequence>
<dbReference type="Proteomes" id="UP001152622">
    <property type="component" value="Chromosome 20"/>
</dbReference>
<evidence type="ECO:0000313" key="2">
    <source>
        <dbReference type="EMBL" id="KAJ8336237.1"/>
    </source>
</evidence>
<comment type="caution">
    <text evidence="2">The sequence shown here is derived from an EMBL/GenBank/DDBJ whole genome shotgun (WGS) entry which is preliminary data.</text>
</comment>
<reference evidence="2" key="1">
    <citation type="journal article" date="2023" name="Science">
        <title>Genome structures resolve the early diversification of teleost fishes.</title>
        <authorList>
            <person name="Parey E."/>
            <person name="Louis A."/>
            <person name="Montfort J."/>
            <person name="Bouchez O."/>
            <person name="Roques C."/>
            <person name="Iampietro C."/>
            <person name="Lluch J."/>
            <person name="Castinel A."/>
            <person name="Donnadieu C."/>
            <person name="Desvignes T."/>
            <person name="Floi Bucao C."/>
            <person name="Jouanno E."/>
            <person name="Wen M."/>
            <person name="Mejri S."/>
            <person name="Dirks R."/>
            <person name="Jansen H."/>
            <person name="Henkel C."/>
            <person name="Chen W.J."/>
            <person name="Zahm M."/>
            <person name="Cabau C."/>
            <person name="Klopp C."/>
            <person name="Thompson A.W."/>
            <person name="Robinson-Rechavi M."/>
            <person name="Braasch I."/>
            <person name="Lecointre G."/>
            <person name="Bobe J."/>
            <person name="Postlethwait J.H."/>
            <person name="Berthelot C."/>
            <person name="Roest Crollius H."/>
            <person name="Guiguen Y."/>
        </authorList>
    </citation>
    <scope>NUCLEOTIDE SEQUENCE</scope>
    <source>
        <strain evidence="2">WJC10195</strain>
    </source>
</reference>
<evidence type="ECO:0000313" key="3">
    <source>
        <dbReference type="Proteomes" id="UP001152622"/>
    </source>
</evidence>
<organism evidence="2 3">
    <name type="scientific">Synaphobranchus kaupii</name>
    <name type="common">Kaup's arrowtooth eel</name>
    <dbReference type="NCBI Taxonomy" id="118154"/>
    <lineage>
        <taxon>Eukaryota</taxon>
        <taxon>Metazoa</taxon>
        <taxon>Chordata</taxon>
        <taxon>Craniata</taxon>
        <taxon>Vertebrata</taxon>
        <taxon>Euteleostomi</taxon>
        <taxon>Actinopterygii</taxon>
        <taxon>Neopterygii</taxon>
        <taxon>Teleostei</taxon>
        <taxon>Anguilliformes</taxon>
        <taxon>Synaphobranchidae</taxon>
        <taxon>Synaphobranchus</taxon>
    </lineage>
</organism>
<protein>
    <submittedName>
        <fullName evidence="2">Uncharacterized protein</fullName>
    </submittedName>
</protein>
<feature type="region of interest" description="Disordered" evidence="1">
    <location>
        <begin position="119"/>
        <end position="140"/>
    </location>
</feature>